<evidence type="ECO:0000256" key="1">
    <source>
        <dbReference type="ARBA" id="ARBA00022448"/>
    </source>
</evidence>
<keyword evidence="1" id="KW-0813">Transport</keyword>
<reference evidence="5 6" key="1">
    <citation type="submission" date="2023-07" db="EMBL/GenBank/DDBJ databases">
        <title>Genomic Encyclopedia of Type Strains, Phase IV (KMG-IV): sequencing the most valuable type-strain genomes for metagenomic binning, comparative biology and taxonomic classification.</title>
        <authorList>
            <person name="Goeker M."/>
        </authorList>
    </citation>
    <scope>NUCLEOTIDE SEQUENCE [LARGE SCALE GENOMIC DNA]</scope>
    <source>
        <strain evidence="5 6">DSM 29005</strain>
    </source>
</reference>
<feature type="domain" description="ABC transporter" evidence="4">
    <location>
        <begin position="5"/>
        <end position="229"/>
    </location>
</feature>
<dbReference type="SUPFAM" id="SSF52540">
    <property type="entry name" value="P-loop containing nucleoside triphosphate hydrolases"/>
    <property type="match status" value="1"/>
</dbReference>
<dbReference type="SMART" id="SM00382">
    <property type="entry name" value="AAA"/>
    <property type="match status" value="1"/>
</dbReference>
<dbReference type="InterPro" id="IPR027417">
    <property type="entry name" value="P-loop_NTPase"/>
</dbReference>
<dbReference type="PROSITE" id="PS50893">
    <property type="entry name" value="ABC_TRANSPORTER_2"/>
    <property type="match status" value="1"/>
</dbReference>
<organism evidence="5 6">
    <name type="scientific">Metabacillus malikii</name>
    <dbReference type="NCBI Taxonomy" id="1504265"/>
    <lineage>
        <taxon>Bacteria</taxon>
        <taxon>Bacillati</taxon>
        <taxon>Bacillota</taxon>
        <taxon>Bacilli</taxon>
        <taxon>Bacillales</taxon>
        <taxon>Bacillaceae</taxon>
        <taxon>Metabacillus</taxon>
    </lineage>
</organism>
<dbReference type="Proteomes" id="UP001234495">
    <property type="component" value="Unassembled WGS sequence"/>
</dbReference>
<dbReference type="CDD" id="cd03230">
    <property type="entry name" value="ABC_DR_subfamily_A"/>
    <property type="match status" value="1"/>
</dbReference>
<dbReference type="InterPro" id="IPR017871">
    <property type="entry name" value="ABC_transporter-like_CS"/>
</dbReference>
<dbReference type="RefSeq" id="WP_307344104.1">
    <property type="nucleotide sequence ID" value="NZ_JAUSUD010000017.1"/>
</dbReference>
<evidence type="ECO:0000256" key="2">
    <source>
        <dbReference type="ARBA" id="ARBA00022741"/>
    </source>
</evidence>
<comment type="caution">
    <text evidence="5">The sequence shown here is derived from an EMBL/GenBank/DDBJ whole genome shotgun (WGS) entry which is preliminary data.</text>
</comment>
<dbReference type="InterPro" id="IPR003439">
    <property type="entry name" value="ABC_transporter-like_ATP-bd"/>
</dbReference>
<dbReference type="InterPro" id="IPR050763">
    <property type="entry name" value="ABC_transporter_ATP-binding"/>
</dbReference>
<protein>
    <submittedName>
        <fullName evidence="5">ABC-2 type transport system ATP-binding protein</fullName>
    </submittedName>
</protein>
<keyword evidence="5" id="KW-0808">Transferase</keyword>
<dbReference type="GO" id="GO:0016779">
    <property type="term" value="F:nucleotidyltransferase activity"/>
    <property type="evidence" value="ECO:0007669"/>
    <property type="project" value="UniProtKB-KW"/>
</dbReference>
<dbReference type="Pfam" id="PF00005">
    <property type="entry name" value="ABC_tran"/>
    <property type="match status" value="1"/>
</dbReference>
<evidence type="ECO:0000259" key="4">
    <source>
        <dbReference type="PROSITE" id="PS50893"/>
    </source>
</evidence>
<dbReference type="PANTHER" id="PTHR42711:SF17">
    <property type="entry name" value="ABC TRANSPORTER ATP-BINDING PROTEIN"/>
    <property type="match status" value="1"/>
</dbReference>
<dbReference type="GO" id="GO:0005524">
    <property type="term" value="F:ATP binding"/>
    <property type="evidence" value="ECO:0007669"/>
    <property type="project" value="UniProtKB-KW"/>
</dbReference>
<keyword evidence="3 5" id="KW-0067">ATP-binding</keyword>
<dbReference type="PROSITE" id="PS00211">
    <property type="entry name" value="ABC_TRANSPORTER_1"/>
    <property type="match status" value="1"/>
</dbReference>
<dbReference type="EMBL" id="JAUSUD010000017">
    <property type="protein sequence ID" value="MDQ0232095.1"/>
    <property type="molecule type" value="Genomic_DNA"/>
</dbReference>
<keyword evidence="2" id="KW-0547">Nucleotide-binding</keyword>
<gene>
    <name evidence="5" type="ORF">J2S19_003380</name>
</gene>
<dbReference type="Gene3D" id="3.40.50.300">
    <property type="entry name" value="P-loop containing nucleotide triphosphate hydrolases"/>
    <property type="match status" value="1"/>
</dbReference>
<evidence type="ECO:0000313" key="6">
    <source>
        <dbReference type="Proteomes" id="UP001234495"/>
    </source>
</evidence>
<keyword evidence="5" id="KW-0548">Nucleotidyltransferase</keyword>
<evidence type="ECO:0000313" key="5">
    <source>
        <dbReference type="EMBL" id="MDQ0232095.1"/>
    </source>
</evidence>
<evidence type="ECO:0000256" key="3">
    <source>
        <dbReference type="ARBA" id="ARBA00022840"/>
    </source>
</evidence>
<keyword evidence="6" id="KW-1185">Reference proteome</keyword>
<dbReference type="InterPro" id="IPR003593">
    <property type="entry name" value="AAA+_ATPase"/>
</dbReference>
<name>A0ABT9ZJD2_9BACI</name>
<sequence length="299" mass="33809">MEQIIELKNVQKVFKDKKAVDGISFSITKGEIVAILGPNGAGKTTTMNIMLGLLEPSEGHAQLFNKHPKDKFVREKIGAMLQEVSVIDALKVSEVIQLFRSYYPTPLSYEELVQFTGFSQKELQKRANKLSGGQKRRLGFALAMAGNPDVLFFDEPTVGLDITARKMFWKTVQELKHRGKTILFTTHYLQEADDVAERVILFHDGKIVGDGTPTEIKNKLTKQAITFSTDSTIPHEELSTLPFVTDVYEKDGRMFVLTEQPDDVLKAIYSKNLDVRNIAIERGRLEDAFEQLMEKREVI</sequence>
<proteinExistence type="predicted"/>
<accession>A0ABT9ZJD2</accession>
<dbReference type="PANTHER" id="PTHR42711">
    <property type="entry name" value="ABC TRANSPORTER ATP-BINDING PROTEIN"/>
    <property type="match status" value="1"/>
</dbReference>